<evidence type="ECO:0000313" key="1">
    <source>
        <dbReference type="Proteomes" id="UP000887563"/>
    </source>
</evidence>
<protein>
    <submittedName>
        <fullName evidence="2">Uncharacterized protein</fullName>
    </submittedName>
</protein>
<sequence length="149" mass="17381">MSTTVLFTNLINSNNIQNNQNIFVKYTKENEKQIKINLINIEFNEQKQALVKIRPIFDGLIVMNITDKNENYLNSKNIKEHINFHGFLIAEGIIKLNGIDVKIGRNYMGKNSKILFWKFASNLLKRENILFILTVAQTVYINSLFKLKM</sequence>
<name>A0A914LWH9_MELIC</name>
<accession>A0A914LWH9</accession>
<reference evidence="2" key="1">
    <citation type="submission" date="2022-11" db="UniProtKB">
        <authorList>
            <consortium name="WormBaseParasite"/>
        </authorList>
    </citation>
    <scope>IDENTIFICATION</scope>
</reference>
<proteinExistence type="predicted"/>
<organism evidence="1 2">
    <name type="scientific">Meloidogyne incognita</name>
    <name type="common">Southern root-knot nematode worm</name>
    <name type="synonym">Oxyuris incognita</name>
    <dbReference type="NCBI Taxonomy" id="6306"/>
    <lineage>
        <taxon>Eukaryota</taxon>
        <taxon>Metazoa</taxon>
        <taxon>Ecdysozoa</taxon>
        <taxon>Nematoda</taxon>
        <taxon>Chromadorea</taxon>
        <taxon>Rhabditida</taxon>
        <taxon>Tylenchina</taxon>
        <taxon>Tylenchomorpha</taxon>
        <taxon>Tylenchoidea</taxon>
        <taxon>Meloidogynidae</taxon>
        <taxon>Meloidogyninae</taxon>
        <taxon>Meloidogyne</taxon>
        <taxon>Meloidogyne incognita group</taxon>
    </lineage>
</organism>
<dbReference type="AlphaFoldDB" id="A0A914LWH9"/>
<keyword evidence="1" id="KW-1185">Reference proteome</keyword>
<dbReference type="Proteomes" id="UP000887563">
    <property type="component" value="Unplaced"/>
</dbReference>
<evidence type="ECO:0000313" key="2">
    <source>
        <dbReference type="WBParaSite" id="Minc3s00972g19451"/>
    </source>
</evidence>
<dbReference type="WBParaSite" id="Minc3s00972g19451">
    <property type="protein sequence ID" value="Minc3s00972g19451"/>
    <property type="gene ID" value="Minc3s00972g19451"/>
</dbReference>